<organism evidence="1 2">
    <name type="scientific">Panagrolaimus sp. JU765</name>
    <dbReference type="NCBI Taxonomy" id="591449"/>
    <lineage>
        <taxon>Eukaryota</taxon>
        <taxon>Metazoa</taxon>
        <taxon>Ecdysozoa</taxon>
        <taxon>Nematoda</taxon>
        <taxon>Chromadorea</taxon>
        <taxon>Rhabditida</taxon>
        <taxon>Tylenchina</taxon>
        <taxon>Panagrolaimomorpha</taxon>
        <taxon>Panagrolaimoidea</taxon>
        <taxon>Panagrolaimidae</taxon>
        <taxon>Panagrolaimus</taxon>
    </lineage>
</organism>
<accession>A0AC34QT76</accession>
<dbReference type="WBParaSite" id="JU765_v2.g19072.t1">
    <property type="protein sequence ID" value="JU765_v2.g19072.t1"/>
    <property type="gene ID" value="JU765_v2.g19072"/>
</dbReference>
<evidence type="ECO:0000313" key="1">
    <source>
        <dbReference type="Proteomes" id="UP000887576"/>
    </source>
</evidence>
<name>A0AC34QT76_9BILA</name>
<dbReference type="Proteomes" id="UP000887576">
    <property type="component" value="Unplaced"/>
</dbReference>
<evidence type="ECO:0000313" key="2">
    <source>
        <dbReference type="WBParaSite" id="JU765_v2.g19072.t1"/>
    </source>
</evidence>
<protein>
    <submittedName>
        <fullName evidence="2">Uncharacterized protein</fullName>
    </submittedName>
</protein>
<sequence>MKTLALCFLILAVVINVGDAYNLRRTRRLDRFTDAIERKLLQLSGFSSRSENVVVKKEDADNVAYSLPDKVFFKTVQGSRFRLQSRFTPIKITSLEESNEPVVDFEDEAPLLEDDNFLPNDVVTQSGPNLNEESS</sequence>
<reference evidence="2" key="1">
    <citation type="submission" date="2022-11" db="UniProtKB">
        <authorList>
            <consortium name="WormBaseParasite"/>
        </authorList>
    </citation>
    <scope>IDENTIFICATION</scope>
</reference>
<proteinExistence type="predicted"/>